<feature type="transmembrane region" description="Helical" evidence="1">
    <location>
        <begin position="100"/>
        <end position="124"/>
    </location>
</feature>
<keyword evidence="1" id="KW-0812">Transmembrane</keyword>
<reference evidence="3" key="1">
    <citation type="journal article" date="2020" name="Stud. Mycol.">
        <title>101 Dothideomycetes genomes: a test case for predicting lifestyles and emergence of pathogens.</title>
        <authorList>
            <person name="Haridas S."/>
            <person name="Albert R."/>
            <person name="Binder M."/>
            <person name="Bloem J."/>
            <person name="Labutti K."/>
            <person name="Salamov A."/>
            <person name="Andreopoulos B."/>
            <person name="Baker S."/>
            <person name="Barry K."/>
            <person name="Bills G."/>
            <person name="Bluhm B."/>
            <person name="Cannon C."/>
            <person name="Castanera R."/>
            <person name="Culley D."/>
            <person name="Daum C."/>
            <person name="Ezra D."/>
            <person name="Gonzalez J."/>
            <person name="Henrissat B."/>
            <person name="Kuo A."/>
            <person name="Liang C."/>
            <person name="Lipzen A."/>
            <person name="Lutzoni F."/>
            <person name="Magnuson J."/>
            <person name="Mondo S."/>
            <person name="Nolan M."/>
            <person name="Ohm R."/>
            <person name="Pangilinan J."/>
            <person name="Park H.-J."/>
            <person name="Ramirez L."/>
            <person name="Alfaro M."/>
            <person name="Sun H."/>
            <person name="Tritt A."/>
            <person name="Yoshinaga Y."/>
            <person name="Zwiers L.-H."/>
            <person name="Turgeon B."/>
            <person name="Goodwin S."/>
            <person name="Spatafora J."/>
            <person name="Crous P."/>
            <person name="Grigoriev I."/>
        </authorList>
    </citation>
    <scope>NUCLEOTIDE SEQUENCE</scope>
    <source>
        <strain evidence="3">CBS 122368</strain>
    </source>
</reference>
<feature type="transmembrane region" description="Helical" evidence="1">
    <location>
        <begin position="70"/>
        <end position="88"/>
    </location>
</feature>
<dbReference type="GeneID" id="54584208"/>
<dbReference type="OrthoDB" id="3597048at2759"/>
<dbReference type="RefSeq" id="XP_033686634.1">
    <property type="nucleotide sequence ID" value="XM_033830878.1"/>
</dbReference>
<keyword evidence="4" id="KW-1185">Reference proteome</keyword>
<sequence length="220" mass="24865">MAFLPIFLSSALLSALSISNLGLISSMVGFLHKQKDDIGTYQINWPGNTVQLVVEPQHLWVDQGHTSNGVAGYGFFLGLFGLYVAWRQRKRQGRAPSKTLLALFILQLLAVLFTLSALIFVFVVTNQTKGQHISESIARSNIAYPADKWTPETWFTAVLELPMDDHHHHDNIHSKVVNMRAWRWMLIPIFLTDILAFGFTTAELARQRKGTKQPEYSAEK</sequence>
<evidence type="ECO:0000313" key="4">
    <source>
        <dbReference type="Proteomes" id="UP000800094"/>
    </source>
</evidence>
<evidence type="ECO:0000256" key="2">
    <source>
        <dbReference type="SAM" id="SignalP"/>
    </source>
</evidence>
<keyword evidence="2" id="KW-0732">Signal</keyword>
<name>A0A6A6IPW6_9PLEO</name>
<feature type="signal peptide" evidence="2">
    <location>
        <begin position="1"/>
        <end position="26"/>
    </location>
</feature>
<feature type="chain" id="PRO_5043613330" evidence="2">
    <location>
        <begin position="27"/>
        <end position="220"/>
    </location>
</feature>
<protein>
    <submittedName>
        <fullName evidence="3">Uncharacterized protein</fullName>
    </submittedName>
</protein>
<accession>A0A6A6IPW6</accession>
<gene>
    <name evidence="3" type="ORF">BU26DRAFT_529053</name>
</gene>
<evidence type="ECO:0000313" key="3">
    <source>
        <dbReference type="EMBL" id="KAF2251630.1"/>
    </source>
</evidence>
<evidence type="ECO:0000256" key="1">
    <source>
        <dbReference type="SAM" id="Phobius"/>
    </source>
</evidence>
<dbReference type="EMBL" id="ML987192">
    <property type="protein sequence ID" value="KAF2251630.1"/>
    <property type="molecule type" value="Genomic_DNA"/>
</dbReference>
<keyword evidence="1" id="KW-1133">Transmembrane helix</keyword>
<dbReference type="AlphaFoldDB" id="A0A6A6IPW6"/>
<organism evidence="3 4">
    <name type="scientific">Trematosphaeria pertusa</name>
    <dbReference type="NCBI Taxonomy" id="390896"/>
    <lineage>
        <taxon>Eukaryota</taxon>
        <taxon>Fungi</taxon>
        <taxon>Dikarya</taxon>
        <taxon>Ascomycota</taxon>
        <taxon>Pezizomycotina</taxon>
        <taxon>Dothideomycetes</taxon>
        <taxon>Pleosporomycetidae</taxon>
        <taxon>Pleosporales</taxon>
        <taxon>Massarineae</taxon>
        <taxon>Trematosphaeriaceae</taxon>
        <taxon>Trematosphaeria</taxon>
    </lineage>
</organism>
<dbReference type="Proteomes" id="UP000800094">
    <property type="component" value="Unassembled WGS sequence"/>
</dbReference>
<proteinExistence type="predicted"/>
<feature type="transmembrane region" description="Helical" evidence="1">
    <location>
        <begin position="181"/>
        <end position="202"/>
    </location>
</feature>
<keyword evidence="1" id="KW-0472">Membrane</keyword>